<dbReference type="EMBL" id="VOKX01000014">
    <property type="protein sequence ID" value="KAB7848586.1"/>
    <property type="molecule type" value="Genomic_DNA"/>
</dbReference>
<evidence type="ECO:0008006" key="3">
    <source>
        <dbReference type="Google" id="ProtNLM"/>
    </source>
</evidence>
<proteinExistence type="predicted"/>
<comment type="caution">
    <text evidence="1">The sequence shown here is derived from an EMBL/GenBank/DDBJ whole genome shotgun (WGS) entry which is preliminary data.</text>
</comment>
<dbReference type="Proteomes" id="UP000327000">
    <property type="component" value="Unassembled WGS sequence"/>
</dbReference>
<dbReference type="AlphaFoldDB" id="A0A5N5WD04"/>
<name>A0A5N5WD04_STRMB</name>
<gene>
    <name evidence="1" type="ORF">FRZ00_08340</name>
</gene>
<keyword evidence="2" id="KW-1185">Reference proteome</keyword>
<organism evidence="1 2">
    <name type="scientific">Streptomyces mobaraensis</name>
    <name type="common">Streptoverticillium mobaraense</name>
    <dbReference type="NCBI Taxonomy" id="35621"/>
    <lineage>
        <taxon>Bacteria</taxon>
        <taxon>Bacillati</taxon>
        <taxon>Actinomycetota</taxon>
        <taxon>Actinomycetes</taxon>
        <taxon>Kitasatosporales</taxon>
        <taxon>Streptomycetaceae</taxon>
        <taxon>Streptomyces</taxon>
    </lineage>
</organism>
<protein>
    <recommendedName>
        <fullName evidence="3">DUF559 domain-containing protein</fullName>
    </recommendedName>
</protein>
<sequence length="304" mass="33433">MVAALAEVQGGVVALSQAERLGWSRCGLRRRLRKEGWQTVRPGAFAAPGRPAGLVAHLWAQQLARPELVVSHWAAALVHGVERRVERPEFTAPTGGRGVHRLPLRPDEVTLSAGLAVTTLPRTLADLLRAGPRDDALVAVESALSRRPTGERGSRGPLTVLDAVRDAVRDGVGMRGGRRALDWLALADERVGSPAETIARLRMNDAGLYPEPQAELLLPGGRRVYPDFFFRERGVVVEIEGYAWHGDRTRHQRDTVRYNELTRCPEVRRVLRFTADDVFRRPVSLVRTVGRVLESGPAGWGLAS</sequence>
<accession>A0A5N5WD04</accession>
<dbReference type="OrthoDB" id="4310518at2"/>
<evidence type="ECO:0000313" key="1">
    <source>
        <dbReference type="EMBL" id="KAB7848586.1"/>
    </source>
</evidence>
<evidence type="ECO:0000313" key="2">
    <source>
        <dbReference type="Proteomes" id="UP000327000"/>
    </source>
</evidence>
<dbReference type="SUPFAM" id="SSF52980">
    <property type="entry name" value="Restriction endonuclease-like"/>
    <property type="match status" value="1"/>
</dbReference>
<reference evidence="1 2" key="1">
    <citation type="journal article" date="2019" name="Microb. Cell Fact.">
        <title>Exploring novel herbicidin analogues by transcriptional regulator overexpression and MS/MS molecular networking.</title>
        <authorList>
            <person name="Shi Y."/>
            <person name="Gu R."/>
            <person name="Li Y."/>
            <person name="Wang X."/>
            <person name="Ren W."/>
            <person name="Li X."/>
            <person name="Wang L."/>
            <person name="Xie Y."/>
            <person name="Hong B."/>
        </authorList>
    </citation>
    <scope>NUCLEOTIDE SEQUENCE [LARGE SCALE GENOMIC DNA]</scope>
    <source>
        <strain evidence="1 2">US-43</strain>
    </source>
</reference>
<dbReference type="InterPro" id="IPR011335">
    <property type="entry name" value="Restrct_endonuc-II-like"/>
</dbReference>